<dbReference type="GeneID" id="101861589"/>
<evidence type="ECO:0000256" key="1">
    <source>
        <dbReference type="SAM" id="Coils"/>
    </source>
</evidence>
<evidence type="ECO:0000256" key="2">
    <source>
        <dbReference type="SAM" id="MobiDB-lite"/>
    </source>
</evidence>
<feature type="coiled-coil region" evidence="1">
    <location>
        <begin position="573"/>
        <end position="655"/>
    </location>
</feature>
<feature type="compositionally biased region" description="Basic and acidic residues" evidence="2">
    <location>
        <begin position="349"/>
        <end position="423"/>
    </location>
</feature>
<name>A0ABM1A1T0_APLCA</name>
<feature type="coiled-coil region" evidence="1">
    <location>
        <begin position="474"/>
        <end position="501"/>
    </location>
</feature>
<feature type="region of interest" description="Disordered" evidence="2">
    <location>
        <begin position="269"/>
        <end position="289"/>
    </location>
</feature>
<dbReference type="RefSeq" id="XP_012939083.2">
    <property type="nucleotide sequence ID" value="XM_013083629.2"/>
</dbReference>
<feature type="region of interest" description="Disordered" evidence="2">
    <location>
        <begin position="759"/>
        <end position="790"/>
    </location>
</feature>
<feature type="region of interest" description="Disordered" evidence="2">
    <location>
        <begin position="842"/>
        <end position="863"/>
    </location>
</feature>
<feature type="region of interest" description="Disordered" evidence="2">
    <location>
        <begin position="341"/>
        <end position="423"/>
    </location>
</feature>
<feature type="coiled-coil region" evidence="1">
    <location>
        <begin position="808"/>
        <end position="835"/>
    </location>
</feature>
<protein>
    <submittedName>
        <fullName evidence="4">Myosin-2 heavy chain</fullName>
    </submittedName>
</protein>
<organism evidence="3 4">
    <name type="scientific">Aplysia californica</name>
    <name type="common">California sea hare</name>
    <dbReference type="NCBI Taxonomy" id="6500"/>
    <lineage>
        <taxon>Eukaryota</taxon>
        <taxon>Metazoa</taxon>
        <taxon>Spiralia</taxon>
        <taxon>Lophotrochozoa</taxon>
        <taxon>Mollusca</taxon>
        <taxon>Gastropoda</taxon>
        <taxon>Heterobranchia</taxon>
        <taxon>Euthyneura</taxon>
        <taxon>Tectipleura</taxon>
        <taxon>Aplysiida</taxon>
        <taxon>Aplysioidea</taxon>
        <taxon>Aplysiidae</taxon>
        <taxon>Aplysia</taxon>
    </lineage>
</organism>
<feature type="compositionally biased region" description="Basic and acidic residues" evidence="2">
    <location>
        <begin position="270"/>
        <end position="289"/>
    </location>
</feature>
<keyword evidence="1" id="KW-0175">Coiled coil</keyword>
<feature type="region of interest" description="Disordered" evidence="2">
    <location>
        <begin position="198"/>
        <end position="221"/>
    </location>
</feature>
<feature type="coiled-coil region" evidence="1">
    <location>
        <begin position="868"/>
        <end position="934"/>
    </location>
</feature>
<feature type="coiled-coil region" evidence="1">
    <location>
        <begin position="10"/>
        <end position="79"/>
    </location>
</feature>
<reference evidence="4" key="1">
    <citation type="submission" date="2025-08" db="UniProtKB">
        <authorList>
            <consortium name="RefSeq"/>
        </authorList>
    </citation>
    <scope>IDENTIFICATION</scope>
</reference>
<accession>A0ABM1A1T0</accession>
<keyword evidence="3" id="KW-1185">Reference proteome</keyword>
<evidence type="ECO:0000313" key="4">
    <source>
        <dbReference type="RefSeq" id="XP_012939083.2"/>
    </source>
</evidence>
<feature type="coiled-coil region" evidence="1">
    <location>
        <begin position="689"/>
        <end position="735"/>
    </location>
</feature>
<sequence length="946" mass="109763">MCPQLAGHELKTVRQALHLTRKELREAESELKHARELTEDAKSGLMVVEFKRGNASKDLERLADDVTRKQNQLTSLNSELKTKIHEAKNMTSLGLSREDCLEIKSMKEENICLKTKVRSLEGLQLERDELLRQLEAAKEDVLREQRAFRVHRAELQEEMETLAARLEETQTGWGDGQVQMAKLEAAFRQMEREKNEIIQEQSREYDSLKATQREETADTNKRLRKEMNKLDDELQELKVRVTDLQSDNSTKETLVEQLRAQISELQSVLAKERQDRHKTSSEQKRSLQHLKKETAAAVLKLKESMFLEKQKALEDLRYEMEQERRESGARVEDKLAQALEDNSSALAEKSAEVSRLEDKVRRLEHESQLETERKIHEALNRERERSEKEKERQVRLEKEDGKRRTNELITQVDREKQTNKGLQRELADLKKELEEQRRQQRETSKEKLVAVAKAKDQMKEQSSAEIERVKFNLQQEHEREVERLSEKLRYQEDELSALRTDQQDMVVRERNALQALEHAERTVIGEINEECSRVAGILGISPRTVHQTSFHFESRDGRDSPSFKTRPVLMTALANLRACNEELHNHIAELQQEVESLKVMVETVTKEKEEAIENCKLQMEKQRTLDLEKLKDKLLKEHVEEMSQVIRQCAESNQKLAANNHQLADTNDQLVIDNKNLKHYGDIALLEALQAKDAELKSLQRSVEQWQKEAGDKFHTQLQLQMAKEREKYQALQHHSTREQKRISDLQKGEIDRLEKEVQKLAMSQSHVSDSNRQPHPSPTPVATSSPLALPTTTVATTTAETTNEKTSQQLQSRIKQLQADNAALRKQRLQTSERLNMSLPNLAKPQPIRPLSPFGRPRSPTRDPEVLRRLEERFRIGEQSAIKAEERAKLSQKVMNNKIEEMAKLQHTLFSQNQELQELEKAYSDLHKQYNNRGVSPARGLNTTL</sequence>
<feature type="compositionally biased region" description="Polar residues" evidence="2">
    <location>
        <begin position="762"/>
        <end position="787"/>
    </location>
</feature>
<dbReference type="Proteomes" id="UP000694888">
    <property type="component" value="Unplaced"/>
</dbReference>
<gene>
    <name evidence="4" type="primary">LOC101861589</name>
</gene>
<proteinExistence type="predicted"/>
<evidence type="ECO:0000313" key="3">
    <source>
        <dbReference type="Proteomes" id="UP000694888"/>
    </source>
</evidence>